<organism evidence="1 2">
    <name type="scientific">Erwinia phage PhiEaH1</name>
    <dbReference type="NCBI Taxonomy" id="1401669"/>
    <lineage>
        <taxon>Viruses</taxon>
        <taxon>Duplodnaviria</taxon>
        <taxon>Heunggongvirae</taxon>
        <taxon>Uroviricota</taxon>
        <taxon>Caudoviricetes</taxon>
        <taxon>Chimalliviridae</taxon>
        <taxon>Iapetusvirus</taxon>
        <taxon>Iapetusvirus EaH1</taxon>
    </lineage>
</organism>
<reference evidence="1 2" key="1">
    <citation type="journal article" date="2014" name="FEMS Microbiol. Lett.">
        <title>The genome of the Erwinia amylovora phage PhiEaH1 reveals greater diversity and broadens the applicability of phages for the treatment of fire blight.</title>
        <authorList>
            <person name="Meczker K."/>
            <person name="Domotor D."/>
            <person name="Vass J."/>
            <person name="Rakhely G."/>
            <person name="Schneider G."/>
            <person name="Kovacs T."/>
        </authorList>
    </citation>
    <scope>NUCLEOTIDE SEQUENCE [LARGE SCALE GENOMIC DNA]</scope>
</reference>
<dbReference type="RefSeq" id="YP_009010291.1">
    <property type="nucleotide sequence ID" value="NC_023610.1"/>
</dbReference>
<proteinExistence type="predicted"/>
<accession>W8D022</accession>
<sequence length="232" mass="25810">MYHSHSFERIVSMSKNNADKVQDLLRTSSDLSNQVAETQQQQDGEQTVHDTQVAAEVAVETTEASVGAAVETQRPVADANSAFTQYDEVSGLAKSLVLQWDKYVKDANPANRQTVSSLKSLQESLVNLVLTTFNLESDEDFVVVMGRLMGLVRENPNRVFGAEAIFRGFSHLNLSDKRINAIRFAIDCVLTFADPKGRKNALQYYNLQQSASVCRTTAARERLIGYITRISE</sequence>
<keyword evidence="2" id="KW-1185">Reference proteome</keyword>
<dbReference type="EMBL" id="KF623294">
    <property type="protein sequence ID" value="AGX01960.1"/>
    <property type="molecule type" value="Genomic_DNA"/>
</dbReference>
<dbReference type="GeneID" id="18501127"/>
<protein>
    <submittedName>
        <fullName evidence="1">Uncharacterized protein</fullName>
    </submittedName>
</protein>
<name>W8D022_9CAUD</name>
<evidence type="ECO:0000313" key="2">
    <source>
        <dbReference type="Proteomes" id="UP000204235"/>
    </source>
</evidence>
<dbReference type="KEGG" id="vg:18501127"/>
<dbReference type="Proteomes" id="UP000204235">
    <property type="component" value="Segment"/>
</dbReference>
<evidence type="ECO:0000313" key="1">
    <source>
        <dbReference type="EMBL" id="AGX01960.1"/>
    </source>
</evidence>